<evidence type="ECO:0000313" key="4">
    <source>
        <dbReference type="EMBL" id="GMH20758.1"/>
    </source>
</evidence>
<feature type="compositionally biased region" description="Low complexity" evidence="2">
    <location>
        <begin position="16"/>
        <end position="25"/>
    </location>
</feature>
<dbReference type="Gene3D" id="3.90.1010.10">
    <property type="match status" value="1"/>
</dbReference>
<reference evidence="4" key="1">
    <citation type="submission" date="2023-05" db="EMBL/GenBank/DDBJ databases">
        <title>Nepenthes gracilis genome sequencing.</title>
        <authorList>
            <person name="Fukushima K."/>
        </authorList>
    </citation>
    <scope>NUCLEOTIDE SEQUENCE</scope>
    <source>
        <strain evidence="4">SING2019-196</strain>
    </source>
</reference>
<sequence>MSSTAVTSLPPPSSSPPSKSKLVNPKNSIPRFFNFYQRDKKNTVLTLKVSNCLDINHSASSSSSFLTHFNIHHPEDASISASGVVSSRLRRLVSEFQSLPEPIDRVKRLLSYAMALPLIDESTQTPEKRLAGCSAQVWLEVWIDEFGRMRFKANSDSEIIKGFCSCLIYLLDGALPEEVLQVKAEDLTDVNVGLPVRSRVNSWHYVLISMQDRAKALIAEKEEFQPREHFLH</sequence>
<feature type="domain" description="Fe-S metabolism associated" evidence="3">
    <location>
        <begin position="94"/>
        <end position="211"/>
    </location>
</feature>
<gene>
    <name evidence="4" type="ORF">Nepgr_022600</name>
</gene>
<dbReference type="PANTHER" id="PTHR43597:SF5">
    <property type="entry name" value="SUFE-LIKE PROTEIN 2, CHLOROPLASTIC"/>
    <property type="match status" value="1"/>
</dbReference>
<feature type="region of interest" description="Disordered" evidence="2">
    <location>
        <begin position="1"/>
        <end position="25"/>
    </location>
</feature>
<name>A0AAD3XX59_NEPGR</name>
<evidence type="ECO:0000259" key="3">
    <source>
        <dbReference type="Pfam" id="PF02657"/>
    </source>
</evidence>
<evidence type="ECO:0000256" key="2">
    <source>
        <dbReference type="SAM" id="MobiDB-lite"/>
    </source>
</evidence>
<comment type="similarity">
    <text evidence="1">Belongs to the SufE family.</text>
</comment>
<proteinExistence type="inferred from homology"/>
<dbReference type="Pfam" id="PF02657">
    <property type="entry name" value="SufE"/>
    <property type="match status" value="1"/>
</dbReference>
<protein>
    <recommendedName>
        <fullName evidence="3">Fe-S metabolism associated domain-containing protein</fullName>
    </recommendedName>
</protein>
<accession>A0AAD3XX59</accession>
<evidence type="ECO:0000256" key="1">
    <source>
        <dbReference type="ARBA" id="ARBA00010282"/>
    </source>
</evidence>
<dbReference type="InterPro" id="IPR003808">
    <property type="entry name" value="Fe-S_metab-assoc_dom"/>
</dbReference>
<dbReference type="AlphaFoldDB" id="A0AAD3XX59"/>
<keyword evidence="5" id="KW-1185">Reference proteome</keyword>
<comment type="caution">
    <text evidence="4">The sequence shown here is derived from an EMBL/GenBank/DDBJ whole genome shotgun (WGS) entry which is preliminary data.</text>
</comment>
<dbReference type="EMBL" id="BSYO01000022">
    <property type="protein sequence ID" value="GMH20758.1"/>
    <property type="molecule type" value="Genomic_DNA"/>
</dbReference>
<organism evidence="4 5">
    <name type="scientific">Nepenthes gracilis</name>
    <name type="common">Slender pitcher plant</name>
    <dbReference type="NCBI Taxonomy" id="150966"/>
    <lineage>
        <taxon>Eukaryota</taxon>
        <taxon>Viridiplantae</taxon>
        <taxon>Streptophyta</taxon>
        <taxon>Embryophyta</taxon>
        <taxon>Tracheophyta</taxon>
        <taxon>Spermatophyta</taxon>
        <taxon>Magnoliopsida</taxon>
        <taxon>eudicotyledons</taxon>
        <taxon>Gunneridae</taxon>
        <taxon>Pentapetalae</taxon>
        <taxon>Caryophyllales</taxon>
        <taxon>Nepenthaceae</taxon>
        <taxon>Nepenthes</taxon>
    </lineage>
</organism>
<evidence type="ECO:0000313" key="5">
    <source>
        <dbReference type="Proteomes" id="UP001279734"/>
    </source>
</evidence>
<dbReference type="PANTHER" id="PTHR43597">
    <property type="entry name" value="SULFUR ACCEPTOR PROTEIN CSDE"/>
    <property type="match status" value="1"/>
</dbReference>
<dbReference type="Proteomes" id="UP001279734">
    <property type="component" value="Unassembled WGS sequence"/>
</dbReference>
<dbReference type="SUPFAM" id="SSF82649">
    <property type="entry name" value="SufE/NifU"/>
    <property type="match status" value="1"/>
</dbReference>